<accession>A0A9W6ZHJ1</accession>
<evidence type="ECO:0000313" key="3">
    <source>
        <dbReference type="EMBL" id="GMH50460.1"/>
    </source>
</evidence>
<name>A0A9W6ZHJ1_9STRA</name>
<dbReference type="InterPro" id="IPR029063">
    <property type="entry name" value="SAM-dependent_MTases_sf"/>
</dbReference>
<dbReference type="InterPro" id="IPR006342">
    <property type="entry name" value="FkbM_mtfrase"/>
</dbReference>
<dbReference type="Proteomes" id="UP001162640">
    <property type="component" value="Unassembled WGS sequence"/>
</dbReference>
<sequence length="305" mass="34413">MNDKPSSLRSRFGDTKREGYASKSSGKMTVPELPDSQIVTDIVEDFIAAHPTCSSLYFDIGSNVGVQVRKFFEPSKYPRAPMITIFNNVIGLISSRQRYGCVIGIEANEAHRERLSTIEACYNEPTQNWSTKFFIMAADTSSGKLLKTYSNPDSTHKDWGANVGQREKEEGWVEYDIVSVDVTELMLRLTAFYKPQSTFMKIDIEGMEYQVLTKMLKYGIFCESVLTGGTVEWHPDSAKKYDFGKNFFDAIKQRGWEICDTRGTTKFETVDDESYLLDTEDIFGGMSGNAPAKEIALPQQCLTNE</sequence>
<protein>
    <recommendedName>
        <fullName evidence="2">Methyltransferase FkbM domain-containing protein</fullName>
    </recommendedName>
</protein>
<reference evidence="4" key="1">
    <citation type="journal article" date="2023" name="Commun. Biol.">
        <title>Genome analysis of Parmales, the sister group of diatoms, reveals the evolutionary specialization of diatoms from phago-mixotrophs to photoautotrophs.</title>
        <authorList>
            <person name="Ban H."/>
            <person name="Sato S."/>
            <person name="Yoshikawa S."/>
            <person name="Yamada K."/>
            <person name="Nakamura Y."/>
            <person name="Ichinomiya M."/>
            <person name="Sato N."/>
            <person name="Blanc-Mathieu R."/>
            <person name="Endo H."/>
            <person name="Kuwata A."/>
            <person name="Ogata H."/>
        </authorList>
    </citation>
    <scope>NUCLEOTIDE SEQUENCE [LARGE SCALE GENOMIC DNA]</scope>
</reference>
<gene>
    <name evidence="3" type="ORF">TL16_g00777</name>
</gene>
<feature type="domain" description="Methyltransferase FkbM" evidence="2">
    <location>
        <begin position="93"/>
        <end position="214"/>
    </location>
</feature>
<evidence type="ECO:0000256" key="1">
    <source>
        <dbReference type="SAM" id="MobiDB-lite"/>
    </source>
</evidence>
<evidence type="ECO:0000259" key="2">
    <source>
        <dbReference type="Pfam" id="PF05050"/>
    </source>
</evidence>
<organism evidence="3 4">
    <name type="scientific">Triparma laevis f. inornata</name>
    <dbReference type="NCBI Taxonomy" id="1714386"/>
    <lineage>
        <taxon>Eukaryota</taxon>
        <taxon>Sar</taxon>
        <taxon>Stramenopiles</taxon>
        <taxon>Ochrophyta</taxon>
        <taxon>Bolidophyceae</taxon>
        <taxon>Parmales</taxon>
        <taxon>Triparmaceae</taxon>
        <taxon>Triparma</taxon>
    </lineage>
</organism>
<dbReference type="AlphaFoldDB" id="A0A9W6ZHJ1"/>
<feature type="region of interest" description="Disordered" evidence="1">
    <location>
        <begin position="1"/>
        <end position="29"/>
    </location>
</feature>
<proteinExistence type="predicted"/>
<dbReference type="Gene3D" id="3.40.50.150">
    <property type="entry name" value="Vaccinia Virus protein VP39"/>
    <property type="match status" value="1"/>
</dbReference>
<dbReference type="Pfam" id="PF05050">
    <property type="entry name" value="Methyltransf_21"/>
    <property type="match status" value="1"/>
</dbReference>
<feature type="compositionally biased region" description="Basic and acidic residues" evidence="1">
    <location>
        <begin position="11"/>
        <end position="20"/>
    </location>
</feature>
<evidence type="ECO:0000313" key="4">
    <source>
        <dbReference type="Proteomes" id="UP001162640"/>
    </source>
</evidence>
<dbReference type="SUPFAM" id="SSF53335">
    <property type="entry name" value="S-adenosyl-L-methionine-dependent methyltransferases"/>
    <property type="match status" value="1"/>
</dbReference>
<dbReference type="EMBL" id="BLQM01000015">
    <property type="protein sequence ID" value="GMH50460.1"/>
    <property type="molecule type" value="Genomic_DNA"/>
</dbReference>
<comment type="caution">
    <text evidence="3">The sequence shown here is derived from an EMBL/GenBank/DDBJ whole genome shotgun (WGS) entry which is preliminary data.</text>
</comment>